<dbReference type="GO" id="GO:0042910">
    <property type="term" value="F:xenobiotic transmembrane transporter activity"/>
    <property type="evidence" value="ECO:0007669"/>
    <property type="project" value="InterPro"/>
</dbReference>
<dbReference type="OrthoDB" id="9811110at2"/>
<evidence type="ECO:0000256" key="4">
    <source>
        <dbReference type="ARBA" id="ARBA00020268"/>
    </source>
</evidence>
<feature type="transmembrane region" description="Helical" evidence="13">
    <location>
        <begin position="163"/>
        <end position="186"/>
    </location>
</feature>
<keyword evidence="5" id="KW-0813">Transport</keyword>
<dbReference type="GO" id="GO:0005886">
    <property type="term" value="C:plasma membrane"/>
    <property type="evidence" value="ECO:0007669"/>
    <property type="project" value="UniProtKB-SubCell"/>
</dbReference>
<keyword evidence="10" id="KW-0406">Ion transport</keyword>
<keyword evidence="7" id="KW-1003">Cell membrane</keyword>
<evidence type="ECO:0000256" key="5">
    <source>
        <dbReference type="ARBA" id="ARBA00022448"/>
    </source>
</evidence>
<comment type="similarity">
    <text evidence="3">Belongs to the multi antimicrobial extrusion (MATE) (TC 2.A.66.1) family.</text>
</comment>
<dbReference type="InterPro" id="IPR002528">
    <property type="entry name" value="MATE_fam"/>
</dbReference>
<sequence>MNQEYMKTRKILPLVLSMSLPMVISMAVNALYNIVDSYFVAKISEDAMTALALVFPMQNLVNAIVIGFAIGINARVAFYLGAKEEKMADESASVGLLLNLIHGLVLALLCSVIMPSFLRMFTGDTQVIALACTYSTRVFAFAPVIGLGLAYEKIFQAVGRMKVSMICMMLGCVTNIILDPVMIFGLGSVPKLGIAGAAYATGIGQCVTLAGYLLFYFARPMHVKVNVANMKTTGNVMKNIYTIGIPATLNLALPSIQVSALNAILAPFPGSYILVLGVYYKLQTFIYLTANGIVQGIRPLVGYNYGAGEYDRVKKITHTSMGLIALVMVMGMAISCAIPQQLMGLFTTSRATMEIGGAALRIISFGFVVSSVSVTFSGVLEGLGKGMPSLLISLARYIVVMLPVSFVLSRLLQASGVWYGFAVTEYIVAVLSYYIYKFHMRDIKG</sequence>
<comment type="subcellular location">
    <subcellularLocation>
        <location evidence="2">Cell membrane</location>
        <topology evidence="2">Multi-pass membrane protein</topology>
    </subcellularLocation>
</comment>
<feature type="transmembrane region" description="Helical" evidence="13">
    <location>
        <begin position="60"/>
        <end position="82"/>
    </location>
</feature>
<evidence type="ECO:0000256" key="11">
    <source>
        <dbReference type="ARBA" id="ARBA00023136"/>
    </source>
</evidence>
<evidence type="ECO:0000313" key="14">
    <source>
        <dbReference type="EMBL" id="CRL41659.1"/>
    </source>
</evidence>
<feature type="transmembrane region" description="Helical" evidence="13">
    <location>
        <begin position="264"/>
        <end position="282"/>
    </location>
</feature>
<dbReference type="InterPro" id="IPR048279">
    <property type="entry name" value="MdtK-like"/>
</dbReference>
<dbReference type="GO" id="GO:0006811">
    <property type="term" value="P:monoatomic ion transport"/>
    <property type="evidence" value="ECO:0007669"/>
    <property type="project" value="UniProtKB-KW"/>
</dbReference>
<organism evidence="14 15">
    <name type="scientific">Roseburia faecis</name>
    <dbReference type="NCBI Taxonomy" id="301302"/>
    <lineage>
        <taxon>Bacteria</taxon>
        <taxon>Bacillati</taxon>
        <taxon>Bacillota</taxon>
        <taxon>Clostridia</taxon>
        <taxon>Lachnospirales</taxon>
        <taxon>Lachnospiraceae</taxon>
        <taxon>Roseburia</taxon>
    </lineage>
</organism>
<keyword evidence="15" id="KW-1185">Reference proteome</keyword>
<dbReference type="InterPro" id="IPR050222">
    <property type="entry name" value="MATE_MdtK"/>
</dbReference>
<evidence type="ECO:0000256" key="12">
    <source>
        <dbReference type="ARBA" id="ARBA00031636"/>
    </source>
</evidence>
<feature type="transmembrane region" description="Helical" evidence="13">
    <location>
        <begin position="322"/>
        <end position="342"/>
    </location>
</feature>
<dbReference type="GO" id="GO:0015297">
    <property type="term" value="F:antiporter activity"/>
    <property type="evidence" value="ECO:0007669"/>
    <property type="project" value="UniProtKB-KW"/>
</dbReference>
<feature type="transmembrane region" description="Helical" evidence="13">
    <location>
        <begin position="239"/>
        <end position="258"/>
    </location>
</feature>
<keyword evidence="8 13" id="KW-0812">Transmembrane</keyword>
<dbReference type="PIRSF" id="PIRSF006603">
    <property type="entry name" value="DinF"/>
    <property type="match status" value="1"/>
</dbReference>
<evidence type="ECO:0000256" key="8">
    <source>
        <dbReference type="ARBA" id="ARBA00022692"/>
    </source>
</evidence>
<dbReference type="EMBL" id="CVRR01000048">
    <property type="protein sequence ID" value="CRL41659.1"/>
    <property type="molecule type" value="Genomic_DNA"/>
</dbReference>
<dbReference type="Proteomes" id="UP000049979">
    <property type="component" value="Unassembled WGS sequence"/>
</dbReference>
<evidence type="ECO:0000256" key="10">
    <source>
        <dbReference type="ARBA" id="ARBA00023065"/>
    </source>
</evidence>
<accession>A0A0M6WWW9</accession>
<dbReference type="AlphaFoldDB" id="A0A0M6WWW9"/>
<dbReference type="RefSeq" id="WP_055068513.1">
    <property type="nucleotide sequence ID" value="NZ_CP173697.1"/>
</dbReference>
<proteinExistence type="inferred from homology"/>
<evidence type="ECO:0000256" key="2">
    <source>
        <dbReference type="ARBA" id="ARBA00004651"/>
    </source>
</evidence>
<evidence type="ECO:0000256" key="3">
    <source>
        <dbReference type="ARBA" id="ARBA00010199"/>
    </source>
</evidence>
<name>A0A0M6WWW9_9FIRM</name>
<evidence type="ECO:0000313" key="15">
    <source>
        <dbReference type="Proteomes" id="UP000049979"/>
    </source>
</evidence>
<feature type="transmembrane region" description="Helical" evidence="13">
    <location>
        <begin position="192"/>
        <end position="218"/>
    </location>
</feature>
<evidence type="ECO:0000256" key="1">
    <source>
        <dbReference type="ARBA" id="ARBA00003408"/>
    </source>
</evidence>
<gene>
    <name evidence="14" type="ORF">M72_13201</name>
</gene>
<keyword evidence="11 13" id="KW-0472">Membrane</keyword>
<feature type="transmembrane region" description="Helical" evidence="13">
    <location>
        <begin position="390"/>
        <end position="411"/>
    </location>
</feature>
<comment type="function">
    <text evidence="1">Multidrug efflux pump.</text>
</comment>
<protein>
    <recommendedName>
        <fullName evidence="4">Probable multidrug resistance protein NorM</fullName>
    </recommendedName>
    <alternativeName>
        <fullName evidence="12">Multidrug-efflux transporter</fullName>
    </alternativeName>
</protein>
<evidence type="ECO:0000256" key="9">
    <source>
        <dbReference type="ARBA" id="ARBA00022989"/>
    </source>
</evidence>
<dbReference type="Pfam" id="PF01554">
    <property type="entry name" value="MatE"/>
    <property type="match status" value="2"/>
</dbReference>
<reference evidence="15" key="1">
    <citation type="submission" date="2015-05" db="EMBL/GenBank/DDBJ databases">
        <authorList>
            <consortium name="Pathogen Informatics"/>
        </authorList>
    </citation>
    <scope>NUCLEOTIDE SEQUENCE [LARGE SCALE GENOMIC DNA]</scope>
    <source>
        <strain evidence="15">M72</strain>
    </source>
</reference>
<dbReference type="STRING" id="301302.ERS852420_01248"/>
<evidence type="ECO:0000256" key="13">
    <source>
        <dbReference type="SAM" id="Phobius"/>
    </source>
</evidence>
<evidence type="ECO:0000256" key="7">
    <source>
        <dbReference type="ARBA" id="ARBA00022475"/>
    </source>
</evidence>
<feature type="transmembrane region" description="Helical" evidence="13">
    <location>
        <begin position="94"/>
        <end position="115"/>
    </location>
</feature>
<dbReference type="PANTHER" id="PTHR43298:SF2">
    <property type="entry name" value="FMN_FAD EXPORTER YEEO-RELATED"/>
    <property type="match status" value="1"/>
</dbReference>
<dbReference type="PANTHER" id="PTHR43298">
    <property type="entry name" value="MULTIDRUG RESISTANCE PROTEIN NORM-RELATED"/>
    <property type="match status" value="1"/>
</dbReference>
<evidence type="ECO:0000256" key="6">
    <source>
        <dbReference type="ARBA" id="ARBA00022449"/>
    </source>
</evidence>
<keyword evidence="6" id="KW-0050">Antiport</keyword>
<feature type="transmembrane region" description="Helical" evidence="13">
    <location>
        <begin position="127"/>
        <end position="151"/>
    </location>
</feature>
<feature type="transmembrane region" description="Helical" evidence="13">
    <location>
        <begin position="12"/>
        <end position="32"/>
    </location>
</feature>
<keyword evidence="9 13" id="KW-1133">Transmembrane helix</keyword>
<dbReference type="NCBIfam" id="TIGR00797">
    <property type="entry name" value="matE"/>
    <property type="match status" value="1"/>
</dbReference>
<feature type="transmembrane region" description="Helical" evidence="13">
    <location>
        <begin position="362"/>
        <end position="383"/>
    </location>
</feature>
<feature type="transmembrane region" description="Helical" evidence="13">
    <location>
        <begin position="417"/>
        <end position="436"/>
    </location>
</feature>